<keyword evidence="2" id="KW-0238">DNA-binding</keyword>
<dbReference type="InterPro" id="IPR010982">
    <property type="entry name" value="Lambda_DNA-bd_dom_sf"/>
</dbReference>
<dbReference type="Gene3D" id="2.10.109.10">
    <property type="entry name" value="Umud Fragment, subunit A"/>
    <property type="match status" value="1"/>
</dbReference>
<name>C3JB76_POREA</name>
<evidence type="ECO:0000313" key="6">
    <source>
        <dbReference type="Proteomes" id="UP000004295"/>
    </source>
</evidence>
<sequence length="226" mass="25583">MDFILTVKERILQFLDEKGISKSLFFNKVGISPSNFKGVGKKSSIGSDLVVKILTEYPELSPEWLMLGEGEMLRDPSKQAANDPKKEIIPSHTPQEGIPLIPIEAWAGALSGEDYSIMEYECERYVVPSFQDADFLITVRGDSMTPKYYSGDIVACRKVFLSDLWFQWGKVYIIDTNQGSLLKKVRRGSSEETITLVSENPEYEPFELRKDQIYNIAIVQGVIRAE</sequence>
<dbReference type="InterPro" id="IPR039418">
    <property type="entry name" value="LexA-like"/>
</dbReference>
<dbReference type="eggNOG" id="COG2932">
    <property type="taxonomic scope" value="Bacteria"/>
</dbReference>
<feature type="domain" description="Peptidase S24/S26A/S26B/S26C" evidence="4">
    <location>
        <begin position="116"/>
        <end position="217"/>
    </location>
</feature>
<evidence type="ECO:0000256" key="1">
    <source>
        <dbReference type="ARBA" id="ARBA00023015"/>
    </source>
</evidence>
<dbReference type="PANTHER" id="PTHR40661:SF1">
    <property type="entry name" value="HTH CRO_C1-TYPE DOMAIN-CONTAINING PROTEIN"/>
    <property type="match status" value="1"/>
</dbReference>
<dbReference type="InterPro" id="IPR015927">
    <property type="entry name" value="Peptidase_S24_S26A/B/C"/>
</dbReference>
<dbReference type="GO" id="GO:0003677">
    <property type="term" value="F:DNA binding"/>
    <property type="evidence" value="ECO:0007669"/>
    <property type="project" value="UniProtKB-KW"/>
</dbReference>
<keyword evidence="1" id="KW-0805">Transcription regulation</keyword>
<dbReference type="PANTHER" id="PTHR40661">
    <property type="match status" value="1"/>
</dbReference>
<dbReference type="GeneID" id="93364833"/>
<dbReference type="STRING" id="553175.POREN0001_1519"/>
<evidence type="ECO:0000256" key="3">
    <source>
        <dbReference type="ARBA" id="ARBA00023163"/>
    </source>
</evidence>
<evidence type="ECO:0000313" key="5">
    <source>
        <dbReference type="EMBL" id="EEN82609.1"/>
    </source>
</evidence>
<dbReference type="Gene3D" id="1.10.260.40">
    <property type="entry name" value="lambda repressor-like DNA-binding domains"/>
    <property type="match status" value="1"/>
</dbReference>
<evidence type="ECO:0000259" key="4">
    <source>
        <dbReference type="Pfam" id="PF00717"/>
    </source>
</evidence>
<dbReference type="EMBL" id="ACNN01000024">
    <property type="protein sequence ID" value="EEN82609.1"/>
    <property type="molecule type" value="Genomic_DNA"/>
</dbReference>
<dbReference type="AlphaFoldDB" id="C3JB76"/>
<protein>
    <submittedName>
        <fullName evidence="5">Peptidase S24-like protein</fullName>
    </submittedName>
</protein>
<reference evidence="5 6" key="1">
    <citation type="submission" date="2009-04" db="EMBL/GenBank/DDBJ databases">
        <authorList>
            <person name="Sebastian Y."/>
            <person name="Madupu R."/>
            <person name="Durkin A.S."/>
            <person name="Torralba M."/>
            <person name="Methe B."/>
            <person name="Sutton G.G."/>
            <person name="Strausberg R.L."/>
            <person name="Nelson K.E."/>
        </authorList>
    </citation>
    <scope>NUCLEOTIDE SEQUENCE [LARGE SCALE GENOMIC DNA]</scope>
    <source>
        <strain evidence="6">ATCC 35406 / BCRC 14492 / JCM 8526 / NCTC 13058 / HG 370</strain>
    </source>
</reference>
<dbReference type="CDD" id="cd06529">
    <property type="entry name" value="S24_LexA-like"/>
    <property type="match status" value="1"/>
</dbReference>
<dbReference type="Proteomes" id="UP000004295">
    <property type="component" value="Unassembled WGS sequence"/>
</dbReference>
<dbReference type="InterPro" id="IPR036286">
    <property type="entry name" value="LexA/Signal_pep-like_sf"/>
</dbReference>
<organism evidence="5 6">
    <name type="scientific">Porphyromonas endodontalis (strain ATCC 35406 / DSM 24491 / JCM 8526 / CCUG 16442 / BCRC 14492 / NCTC 13058 / HG 370)</name>
    <name type="common">Bacteroides endodontalis</name>
    <dbReference type="NCBI Taxonomy" id="553175"/>
    <lineage>
        <taxon>Bacteria</taxon>
        <taxon>Pseudomonadati</taxon>
        <taxon>Bacteroidota</taxon>
        <taxon>Bacteroidia</taxon>
        <taxon>Bacteroidales</taxon>
        <taxon>Porphyromonadaceae</taxon>
        <taxon>Porphyromonas</taxon>
    </lineage>
</organism>
<evidence type="ECO:0000256" key="2">
    <source>
        <dbReference type="ARBA" id="ARBA00023125"/>
    </source>
</evidence>
<keyword evidence="6" id="KW-1185">Reference proteome</keyword>
<accession>C3JB76</accession>
<comment type="caution">
    <text evidence="5">The sequence shown here is derived from an EMBL/GenBank/DDBJ whole genome shotgun (WGS) entry which is preliminary data.</text>
</comment>
<keyword evidence="3" id="KW-0804">Transcription</keyword>
<gene>
    <name evidence="5" type="ORF">POREN0001_1519</name>
</gene>
<dbReference type="Pfam" id="PF00717">
    <property type="entry name" value="Peptidase_S24"/>
    <property type="match status" value="1"/>
</dbReference>
<dbReference type="SUPFAM" id="SSF51306">
    <property type="entry name" value="LexA/Signal peptidase"/>
    <property type="match status" value="1"/>
</dbReference>
<proteinExistence type="predicted"/>
<dbReference type="RefSeq" id="WP_004334020.1">
    <property type="nucleotide sequence ID" value="NZ_ACNN01000024.1"/>
</dbReference>